<dbReference type="GO" id="GO:0016020">
    <property type="term" value="C:membrane"/>
    <property type="evidence" value="ECO:0007669"/>
    <property type="project" value="UniProtKB-SubCell"/>
</dbReference>
<sequence length="279" mass="30768">MVLGWAICGVCCLVMAILPFPAPYYGQPGLSSLANLTAEQRKFINEGAPTSANLFIVLSMVASLGYVMADVAADAMVVQYAQREPAAIRGRVQTAIYFTRDSFTMVPMLVVAFCMNDYKYGGSFSWSIGPNVVYAGLTIPCVVGTYTAVALVVEEKAERRVVWQICAFKFLNGIFFGYNSTLSDPISSIWVHVQPLVATSFAIVAQFFRVVAMFIIGKYALDWDWRITMAVSTVGLVVFDTTVKGVAICSDWEKCMEFQYVLHTFASISIPFRSRHAIP</sequence>
<dbReference type="PANTHER" id="PTHR31585:SF5">
    <property type="entry name" value="RNA-BINDING S4 DOMAIN-CONTAINING PROTEIN"/>
    <property type="match status" value="1"/>
</dbReference>
<keyword evidence="4 6" id="KW-1133">Transmembrane helix</keyword>
<evidence type="ECO:0000313" key="8">
    <source>
        <dbReference type="EMBL" id="KAF0727909.1"/>
    </source>
</evidence>
<evidence type="ECO:0000256" key="2">
    <source>
        <dbReference type="ARBA" id="ARBA00022448"/>
    </source>
</evidence>
<feature type="transmembrane region" description="Helical" evidence="6">
    <location>
        <begin position="160"/>
        <end position="178"/>
    </location>
</feature>
<feature type="transmembrane region" description="Helical" evidence="6">
    <location>
        <begin position="133"/>
        <end position="153"/>
    </location>
</feature>
<reference evidence="8 9" key="1">
    <citation type="submission" date="2019-07" db="EMBL/GenBank/DDBJ databases">
        <title>Genomics analysis of Aphanomyces spp. identifies a new class of oomycete effector associated with host adaptation.</title>
        <authorList>
            <person name="Gaulin E."/>
        </authorList>
    </citation>
    <scope>NUCLEOTIDE SEQUENCE [LARGE SCALE GENOMIC DNA]</scope>
    <source>
        <strain evidence="8 9">ATCC 201684</strain>
    </source>
</reference>
<gene>
    <name evidence="8" type="ORF">Ae201684_014137</name>
</gene>
<name>A0A6G0WKX0_9STRA</name>
<evidence type="ECO:0000256" key="7">
    <source>
        <dbReference type="SAM" id="SignalP"/>
    </source>
</evidence>
<dbReference type="PANTHER" id="PTHR31585">
    <property type="entry name" value="FOLATE-BIOPTERIN TRANSPORTER 1, CHLOROPLASTIC"/>
    <property type="match status" value="1"/>
</dbReference>
<dbReference type="AlphaFoldDB" id="A0A6G0WKX0"/>
<protein>
    <recommendedName>
        <fullName evidence="10">Transmembrane protein</fullName>
    </recommendedName>
</protein>
<comment type="subcellular location">
    <subcellularLocation>
        <location evidence="1">Membrane</location>
        <topology evidence="1">Multi-pass membrane protein</topology>
    </subcellularLocation>
</comment>
<keyword evidence="5 6" id="KW-0472">Membrane</keyword>
<evidence type="ECO:0000256" key="6">
    <source>
        <dbReference type="SAM" id="Phobius"/>
    </source>
</evidence>
<comment type="caution">
    <text evidence="8">The sequence shown here is derived from an EMBL/GenBank/DDBJ whole genome shotgun (WGS) entry which is preliminary data.</text>
</comment>
<evidence type="ECO:0000256" key="5">
    <source>
        <dbReference type="ARBA" id="ARBA00023136"/>
    </source>
</evidence>
<evidence type="ECO:0000313" key="9">
    <source>
        <dbReference type="Proteomes" id="UP000481153"/>
    </source>
</evidence>
<keyword evidence="7" id="KW-0732">Signal</keyword>
<keyword evidence="2" id="KW-0813">Transport</keyword>
<dbReference type="VEuPathDB" id="FungiDB:AeMF1_017195"/>
<keyword evidence="9" id="KW-1185">Reference proteome</keyword>
<feature type="transmembrane region" description="Helical" evidence="6">
    <location>
        <begin position="52"/>
        <end position="73"/>
    </location>
</feature>
<evidence type="ECO:0000256" key="3">
    <source>
        <dbReference type="ARBA" id="ARBA00022692"/>
    </source>
</evidence>
<feature type="chain" id="PRO_5026321020" description="Transmembrane protein" evidence="7">
    <location>
        <begin position="17"/>
        <end position="279"/>
    </location>
</feature>
<organism evidence="8 9">
    <name type="scientific">Aphanomyces euteiches</name>
    <dbReference type="NCBI Taxonomy" id="100861"/>
    <lineage>
        <taxon>Eukaryota</taxon>
        <taxon>Sar</taxon>
        <taxon>Stramenopiles</taxon>
        <taxon>Oomycota</taxon>
        <taxon>Saprolegniomycetes</taxon>
        <taxon>Saprolegniales</taxon>
        <taxon>Verrucalvaceae</taxon>
        <taxon>Aphanomyces</taxon>
    </lineage>
</organism>
<accession>A0A6G0WKX0</accession>
<feature type="transmembrane region" description="Helical" evidence="6">
    <location>
        <begin position="94"/>
        <end position="113"/>
    </location>
</feature>
<evidence type="ECO:0000256" key="4">
    <source>
        <dbReference type="ARBA" id="ARBA00022989"/>
    </source>
</evidence>
<feature type="transmembrane region" description="Helical" evidence="6">
    <location>
        <begin position="198"/>
        <end position="221"/>
    </location>
</feature>
<keyword evidence="3 6" id="KW-0812">Transmembrane</keyword>
<evidence type="ECO:0000256" key="1">
    <source>
        <dbReference type="ARBA" id="ARBA00004141"/>
    </source>
</evidence>
<dbReference type="Proteomes" id="UP000481153">
    <property type="component" value="Unassembled WGS sequence"/>
</dbReference>
<proteinExistence type="predicted"/>
<dbReference type="EMBL" id="VJMJ01000185">
    <property type="protein sequence ID" value="KAF0727909.1"/>
    <property type="molecule type" value="Genomic_DNA"/>
</dbReference>
<evidence type="ECO:0008006" key="10">
    <source>
        <dbReference type="Google" id="ProtNLM"/>
    </source>
</evidence>
<dbReference type="InterPro" id="IPR039309">
    <property type="entry name" value="BT1"/>
</dbReference>
<feature type="signal peptide" evidence="7">
    <location>
        <begin position="1"/>
        <end position="16"/>
    </location>
</feature>